<reference evidence="2" key="2">
    <citation type="submission" date="2010-03" db="EMBL/GenBank/DDBJ databases">
        <title>The genome sequence of Coccidioides posadasii strain Silveira.</title>
        <authorList>
            <consortium name="The Broad Institute Genome Sequencing Center for Infectious Disease"/>
            <person name="Neafsey D."/>
            <person name="Orbach M."/>
            <person name="Henn M.R."/>
            <person name="Cole G.T."/>
            <person name="Galgiani J."/>
            <person name="Gardner M.J."/>
            <person name="Kirkland T.N."/>
            <person name="Taylor J.W."/>
            <person name="Young S.K."/>
            <person name="Zeng Q."/>
            <person name="Koehrsen M."/>
            <person name="Alvarado L."/>
            <person name="Berlin A."/>
            <person name="Borenstein D."/>
            <person name="Chapman S.B."/>
            <person name="Chen Z."/>
            <person name="Engels R."/>
            <person name="Freedman E."/>
            <person name="Gellesch M."/>
            <person name="Goldberg J."/>
            <person name="Griggs A."/>
            <person name="Gujja S."/>
            <person name="Heilman E."/>
            <person name="Heiman D."/>
            <person name="Howarth C."/>
            <person name="Jen D."/>
            <person name="Larson L."/>
            <person name="Mehta T."/>
            <person name="Neiman D."/>
            <person name="Park D."/>
            <person name="Pearson M."/>
            <person name="Richards J."/>
            <person name="Roberts A."/>
            <person name="Saif S."/>
            <person name="Shea T."/>
            <person name="Shenoy N."/>
            <person name="Sisk P."/>
            <person name="Stolte C."/>
            <person name="Sykes S."/>
            <person name="Walk T."/>
            <person name="White J."/>
            <person name="Yandava C."/>
            <person name="Haas B."/>
            <person name="Nusbaum C."/>
            <person name="Birren B."/>
        </authorList>
    </citation>
    <scope>NUCLEOTIDE SEQUENCE [LARGE SCALE GENOMIC DNA]</scope>
    <source>
        <strain evidence="2">RMSCC 757 / Silveira</strain>
    </source>
</reference>
<evidence type="ECO:0000313" key="1">
    <source>
        <dbReference type="EMBL" id="EFW15281.1"/>
    </source>
</evidence>
<dbReference type="Proteomes" id="UP000002497">
    <property type="component" value="Unassembled WGS sequence"/>
</dbReference>
<gene>
    <name evidence="1" type="ORF">CPSG_07719</name>
</gene>
<accession>E9DDS7</accession>
<protein>
    <submittedName>
        <fullName evidence="1">Uncharacterized protein</fullName>
    </submittedName>
</protein>
<dbReference type="VEuPathDB" id="FungiDB:CPSG_07719"/>
<dbReference type="EMBL" id="GL636501">
    <property type="protein sequence ID" value="EFW15281.1"/>
    <property type="molecule type" value="Genomic_DNA"/>
</dbReference>
<proteinExistence type="predicted"/>
<dbReference type="HOGENOM" id="CLU_2793817_0_0_1"/>
<name>E9DDS7_COCPS</name>
<dbReference type="AlphaFoldDB" id="E9DDS7"/>
<keyword evidence="2" id="KW-1185">Reference proteome</keyword>
<reference evidence="2" key="1">
    <citation type="journal article" date="2010" name="Genome Res.">
        <title>Population genomic sequencing of Coccidioides fungi reveals recent hybridization and transposon control.</title>
        <authorList>
            <person name="Neafsey D.E."/>
            <person name="Barker B.M."/>
            <person name="Sharpton T.J."/>
            <person name="Stajich J.E."/>
            <person name="Park D.J."/>
            <person name="Whiston E."/>
            <person name="Hung C.-Y."/>
            <person name="McMahan C."/>
            <person name="White J."/>
            <person name="Sykes S."/>
            <person name="Heiman D."/>
            <person name="Young S."/>
            <person name="Zeng Q."/>
            <person name="Abouelleil A."/>
            <person name="Aftuck L."/>
            <person name="Bessette D."/>
            <person name="Brown A."/>
            <person name="FitzGerald M."/>
            <person name="Lui A."/>
            <person name="Macdonald J.P."/>
            <person name="Priest M."/>
            <person name="Orbach M.J."/>
            <person name="Galgiani J.N."/>
            <person name="Kirkland T.N."/>
            <person name="Cole G.T."/>
            <person name="Birren B.W."/>
            <person name="Henn M.R."/>
            <person name="Taylor J.W."/>
            <person name="Rounsley S.D."/>
        </authorList>
    </citation>
    <scope>NUCLEOTIDE SEQUENCE [LARGE SCALE GENOMIC DNA]</scope>
    <source>
        <strain evidence="2">RMSCC 757 / Silveira</strain>
    </source>
</reference>
<evidence type="ECO:0000313" key="2">
    <source>
        <dbReference type="Proteomes" id="UP000002497"/>
    </source>
</evidence>
<organism evidence="2">
    <name type="scientific">Coccidioides posadasii (strain RMSCC 757 / Silveira)</name>
    <name type="common">Valley fever fungus</name>
    <dbReference type="NCBI Taxonomy" id="443226"/>
    <lineage>
        <taxon>Eukaryota</taxon>
        <taxon>Fungi</taxon>
        <taxon>Dikarya</taxon>
        <taxon>Ascomycota</taxon>
        <taxon>Pezizomycotina</taxon>
        <taxon>Eurotiomycetes</taxon>
        <taxon>Eurotiomycetidae</taxon>
        <taxon>Onygenales</taxon>
        <taxon>Onygenaceae</taxon>
        <taxon>Coccidioides</taxon>
    </lineage>
</organism>
<sequence length="68" mass="7451">MVADLAIHHKDKGSPVLVQEVGFLGSYKSLVSSLTGYLQAVPSVQAAILVKIEERPFYKWPDFSTSTV</sequence>